<evidence type="ECO:0000313" key="1">
    <source>
        <dbReference type="EMBL" id="KAH7115480.1"/>
    </source>
</evidence>
<name>A0A9P9D9Y4_9HYPO</name>
<protein>
    <submittedName>
        <fullName evidence="1">Uncharacterized protein</fullName>
    </submittedName>
</protein>
<comment type="caution">
    <text evidence="1">The sequence shown here is derived from an EMBL/GenBank/DDBJ whole genome shotgun (WGS) entry which is preliminary data.</text>
</comment>
<dbReference type="SUPFAM" id="SSF48264">
    <property type="entry name" value="Cytochrome P450"/>
    <property type="match status" value="1"/>
</dbReference>
<organism evidence="1 2">
    <name type="scientific">Dactylonectria estremocensis</name>
    <dbReference type="NCBI Taxonomy" id="1079267"/>
    <lineage>
        <taxon>Eukaryota</taxon>
        <taxon>Fungi</taxon>
        <taxon>Dikarya</taxon>
        <taxon>Ascomycota</taxon>
        <taxon>Pezizomycotina</taxon>
        <taxon>Sordariomycetes</taxon>
        <taxon>Hypocreomycetidae</taxon>
        <taxon>Hypocreales</taxon>
        <taxon>Nectriaceae</taxon>
        <taxon>Dactylonectria</taxon>
    </lineage>
</organism>
<dbReference type="InterPro" id="IPR036396">
    <property type="entry name" value="Cyt_P450_sf"/>
</dbReference>
<dbReference type="Gene3D" id="1.10.630.10">
    <property type="entry name" value="Cytochrome P450"/>
    <property type="match status" value="1"/>
</dbReference>
<gene>
    <name evidence="1" type="ORF">B0J13DRAFT_208216</name>
</gene>
<dbReference type="GO" id="GO:0004497">
    <property type="term" value="F:monooxygenase activity"/>
    <property type="evidence" value="ECO:0007669"/>
    <property type="project" value="InterPro"/>
</dbReference>
<dbReference type="AlphaFoldDB" id="A0A9P9D9Y4"/>
<sequence length="175" mass="19488">MMLHLLLDERIAERVQAVLSTIDVVGPGFTNTKDLMGQPLLSSIYCETLRLRVASAVGRKSSVRIHAPRGWEFEANIPILFPSWLSGLDNSFWNTGRALPGGGSQHPVDTFWAQRFLQYPSNPLNGPALKECLDHHFSAGEEVKKSVNNDRRAKIVTKGIQGHWFPFVIAVVIVD</sequence>
<dbReference type="EMBL" id="JAGMUU010000038">
    <property type="protein sequence ID" value="KAH7115480.1"/>
    <property type="molecule type" value="Genomic_DNA"/>
</dbReference>
<dbReference type="GO" id="GO:0005506">
    <property type="term" value="F:iron ion binding"/>
    <property type="evidence" value="ECO:0007669"/>
    <property type="project" value="InterPro"/>
</dbReference>
<keyword evidence="2" id="KW-1185">Reference proteome</keyword>
<proteinExistence type="predicted"/>
<accession>A0A9P9D9Y4</accession>
<dbReference type="GO" id="GO:0016705">
    <property type="term" value="F:oxidoreductase activity, acting on paired donors, with incorporation or reduction of molecular oxygen"/>
    <property type="evidence" value="ECO:0007669"/>
    <property type="project" value="InterPro"/>
</dbReference>
<evidence type="ECO:0000313" key="2">
    <source>
        <dbReference type="Proteomes" id="UP000717696"/>
    </source>
</evidence>
<dbReference type="GO" id="GO:0020037">
    <property type="term" value="F:heme binding"/>
    <property type="evidence" value="ECO:0007669"/>
    <property type="project" value="InterPro"/>
</dbReference>
<dbReference type="OrthoDB" id="3366823at2759"/>
<dbReference type="Proteomes" id="UP000717696">
    <property type="component" value="Unassembled WGS sequence"/>
</dbReference>
<reference evidence="1" key="1">
    <citation type="journal article" date="2021" name="Nat. Commun.">
        <title>Genetic determinants of endophytism in the Arabidopsis root mycobiome.</title>
        <authorList>
            <person name="Mesny F."/>
            <person name="Miyauchi S."/>
            <person name="Thiergart T."/>
            <person name="Pickel B."/>
            <person name="Atanasova L."/>
            <person name="Karlsson M."/>
            <person name="Huettel B."/>
            <person name="Barry K.W."/>
            <person name="Haridas S."/>
            <person name="Chen C."/>
            <person name="Bauer D."/>
            <person name="Andreopoulos W."/>
            <person name="Pangilinan J."/>
            <person name="LaButti K."/>
            <person name="Riley R."/>
            <person name="Lipzen A."/>
            <person name="Clum A."/>
            <person name="Drula E."/>
            <person name="Henrissat B."/>
            <person name="Kohler A."/>
            <person name="Grigoriev I.V."/>
            <person name="Martin F.M."/>
            <person name="Hacquard S."/>
        </authorList>
    </citation>
    <scope>NUCLEOTIDE SEQUENCE</scope>
    <source>
        <strain evidence="1">MPI-CAGE-AT-0021</strain>
    </source>
</reference>